<reference evidence="8 9" key="1">
    <citation type="journal article" date="2014" name="Genome Announc.">
        <title>Comparative Genome Analysis of Two Isolates of the Fish Pathogen Piscirickettsia salmonis from Different Hosts Reveals Major Differences in Virulence-Associated Secretion Systems.</title>
        <authorList>
            <person name="Bohle H."/>
            <person name="Henriquez P."/>
            <person name="Grothusen H."/>
            <person name="Navas E."/>
            <person name="Sandoval A."/>
            <person name="Bustamante F."/>
            <person name="Bustos P."/>
            <person name="Mancilla M."/>
        </authorList>
    </citation>
    <scope>NUCLEOTIDE SEQUENCE [LARGE SCALE GENOMIC DNA]</scope>
    <source>
        <strain evidence="9">B1-32597</strain>
    </source>
</reference>
<dbReference type="GO" id="GO:0004416">
    <property type="term" value="F:hydroxyacylglutathione hydrolase activity"/>
    <property type="evidence" value="ECO:0007669"/>
    <property type="project" value="UniProtKB-UniRule"/>
</dbReference>
<dbReference type="InterPro" id="IPR017782">
    <property type="entry name" value="Hydroxyacylglutathione_Hdrlase"/>
</dbReference>
<evidence type="ECO:0000256" key="4">
    <source>
        <dbReference type="ARBA" id="ARBA00022723"/>
    </source>
</evidence>
<dbReference type="InterPro" id="IPR050110">
    <property type="entry name" value="Glyoxalase_II_hydrolase"/>
</dbReference>
<dbReference type="PANTHER" id="PTHR43705:SF1">
    <property type="entry name" value="HYDROXYACYLGLUTATHIONE HYDROLASE GLOB"/>
    <property type="match status" value="1"/>
</dbReference>
<evidence type="ECO:0000256" key="2">
    <source>
        <dbReference type="ARBA" id="ARBA00004963"/>
    </source>
</evidence>
<feature type="binding site" evidence="7">
    <location>
        <position position="59"/>
    </location>
    <ligand>
        <name>Zn(2+)</name>
        <dbReference type="ChEBI" id="CHEBI:29105"/>
        <label>1</label>
    </ligand>
</feature>
<keyword evidence="6 7" id="KW-0862">Zinc</keyword>
<accession>A0A1L6TFY1</accession>
<dbReference type="InterPro" id="IPR036866">
    <property type="entry name" value="RibonucZ/Hydroxyglut_hydro"/>
</dbReference>
<dbReference type="Pfam" id="PF00753">
    <property type="entry name" value="Lactamase_B"/>
    <property type="match status" value="1"/>
</dbReference>
<dbReference type="AlphaFoldDB" id="A0A1L6TFY1"/>
<comment type="similarity">
    <text evidence="3 7">Belongs to the metallo-beta-lactamase superfamily. Glyoxalase II family.</text>
</comment>
<keyword evidence="4 7" id="KW-0479">Metal-binding</keyword>
<dbReference type="InterPro" id="IPR035680">
    <property type="entry name" value="Clx_II_MBL"/>
</dbReference>
<dbReference type="GO" id="GO:0019243">
    <property type="term" value="P:methylglyoxal catabolic process to D-lactate via S-lactoyl-glutathione"/>
    <property type="evidence" value="ECO:0007669"/>
    <property type="project" value="InterPro"/>
</dbReference>
<comment type="pathway">
    <text evidence="2 7">Secondary metabolite metabolism; methylglyoxal degradation; (R)-lactate from methylglyoxal: step 2/2.</text>
</comment>
<gene>
    <name evidence="7" type="primary">gloB</name>
    <name evidence="8" type="ORF">KU39_95</name>
</gene>
<dbReference type="OrthoDB" id="9802248at2"/>
<dbReference type="SMART" id="SM00849">
    <property type="entry name" value="Lactamase_B"/>
    <property type="match status" value="1"/>
</dbReference>
<dbReference type="Gene3D" id="3.60.15.10">
    <property type="entry name" value="Ribonuclease Z/Hydroxyacylglutathione hydrolase-like"/>
    <property type="match status" value="1"/>
</dbReference>
<evidence type="ECO:0000313" key="9">
    <source>
        <dbReference type="Proteomes" id="UP000029558"/>
    </source>
</evidence>
<feature type="binding site" evidence="7">
    <location>
        <position position="61"/>
    </location>
    <ligand>
        <name>Zn(2+)</name>
        <dbReference type="ChEBI" id="CHEBI:29105"/>
        <label>2</label>
    </ligand>
</feature>
<keyword evidence="5 7" id="KW-0378">Hydrolase</keyword>
<feature type="binding site" evidence="7">
    <location>
        <position position="176"/>
    </location>
    <ligand>
        <name>Zn(2+)</name>
        <dbReference type="ChEBI" id="CHEBI:29105"/>
        <label>2</label>
    </ligand>
</feature>
<proteinExistence type="inferred from homology"/>
<dbReference type="GO" id="GO:0046872">
    <property type="term" value="F:metal ion binding"/>
    <property type="evidence" value="ECO:0007669"/>
    <property type="project" value="UniProtKB-KW"/>
</dbReference>
<evidence type="ECO:0000256" key="5">
    <source>
        <dbReference type="ARBA" id="ARBA00022801"/>
    </source>
</evidence>
<dbReference type="Pfam" id="PF16123">
    <property type="entry name" value="HAGH_C"/>
    <property type="match status" value="1"/>
</dbReference>
<feature type="binding site" evidence="7">
    <location>
        <position position="136"/>
    </location>
    <ligand>
        <name>Zn(2+)</name>
        <dbReference type="ChEBI" id="CHEBI:29105"/>
        <label>1</label>
    </ligand>
</feature>
<protein>
    <recommendedName>
        <fullName evidence="7">Hydroxyacylglutathione hydrolase</fullName>
        <ecNumber evidence="7">3.1.2.6</ecNumber>
    </recommendedName>
    <alternativeName>
        <fullName evidence="7">Glyoxalase II</fullName>
        <shortName evidence="7">Glx II</shortName>
    </alternativeName>
</protein>
<evidence type="ECO:0000313" key="8">
    <source>
        <dbReference type="EMBL" id="ALB21283.1"/>
    </source>
</evidence>
<comment type="subunit">
    <text evidence="7">Monomer.</text>
</comment>
<sequence length="262" mass="29199">MLIERIYLDNPPLSNFNHIVACEKTGEALTIDPFDADIALNKAEQKGWTIKQIISTHEHGDHTRGNVALMEKTGAKLLAHKNAAGKIRNVDTFVDQGDIIHVGQTVKLTVLTTLGHTMAHLCLYAKDPEPVLFCGDTLFNAGVGNCHNGGDAEALYHTVIDHLFGLPDETKIYPGHDYIENNLTFALSREPHNQDAKVLLEQVSAQTPDTRIVTDLKLEKKVNPFLRVHSQALINQLKQDVGGLVDRPKEIFLALRELRNHW</sequence>
<dbReference type="PANTHER" id="PTHR43705">
    <property type="entry name" value="HYDROXYACYLGLUTATHIONE HYDROLASE"/>
    <property type="match status" value="1"/>
</dbReference>
<feature type="binding site" evidence="7">
    <location>
        <position position="62"/>
    </location>
    <ligand>
        <name>Zn(2+)</name>
        <dbReference type="ChEBI" id="CHEBI:29105"/>
        <label>2</label>
    </ligand>
</feature>
<dbReference type="CDD" id="cd07723">
    <property type="entry name" value="hydroxyacylglutathione_hydrolase_MBL-fold"/>
    <property type="match status" value="1"/>
</dbReference>
<evidence type="ECO:0000256" key="3">
    <source>
        <dbReference type="ARBA" id="ARBA00006759"/>
    </source>
</evidence>
<dbReference type="InterPro" id="IPR001279">
    <property type="entry name" value="Metallo-B-lactamas"/>
</dbReference>
<dbReference type="HAMAP" id="MF_01374">
    <property type="entry name" value="Glyoxalase_2"/>
    <property type="match status" value="1"/>
</dbReference>
<comment type="cofactor">
    <cofactor evidence="7">
        <name>Zn(2+)</name>
        <dbReference type="ChEBI" id="CHEBI:29105"/>
    </cofactor>
    <text evidence="7">Binds 2 Zn(2+) ions per subunit.</text>
</comment>
<feature type="binding site" evidence="7">
    <location>
        <position position="136"/>
    </location>
    <ligand>
        <name>Zn(2+)</name>
        <dbReference type="ChEBI" id="CHEBI:29105"/>
        <label>2</label>
    </ligand>
</feature>
<dbReference type="RefSeq" id="WP_027243063.1">
    <property type="nucleotide sequence ID" value="NZ_CP012508.1"/>
</dbReference>
<comment type="function">
    <text evidence="7">Thiolesterase that catalyzes the hydrolysis of S-D-lactoyl-glutathione to form glutathione and D-lactic acid.</text>
</comment>
<dbReference type="SUPFAM" id="SSF56281">
    <property type="entry name" value="Metallo-hydrolase/oxidoreductase"/>
    <property type="match status" value="1"/>
</dbReference>
<evidence type="ECO:0000256" key="1">
    <source>
        <dbReference type="ARBA" id="ARBA00001623"/>
    </source>
</evidence>
<dbReference type="EMBL" id="CP012508">
    <property type="protein sequence ID" value="ALB21283.1"/>
    <property type="molecule type" value="Genomic_DNA"/>
</dbReference>
<dbReference type="Proteomes" id="UP000029558">
    <property type="component" value="Chromosome"/>
</dbReference>
<evidence type="ECO:0000256" key="6">
    <source>
        <dbReference type="ARBA" id="ARBA00022833"/>
    </source>
</evidence>
<evidence type="ECO:0000256" key="7">
    <source>
        <dbReference type="HAMAP-Rule" id="MF_01374"/>
    </source>
</evidence>
<comment type="catalytic activity">
    <reaction evidence="1 7">
        <text>an S-(2-hydroxyacyl)glutathione + H2O = a 2-hydroxy carboxylate + glutathione + H(+)</text>
        <dbReference type="Rhea" id="RHEA:21864"/>
        <dbReference type="ChEBI" id="CHEBI:15377"/>
        <dbReference type="ChEBI" id="CHEBI:15378"/>
        <dbReference type="ChEBI" id="CHEBI:57925"/>
        <dbReference type="ChEBI" id="CHEBI:58896"/>
        <dbReference type="ChEBI" id="CHEBI:71261"/>
        <dbReference type="EC" id="3.1.2.6"/>
    </reaction>
</comment>
<feature type="binding site" evidence="7">
    <location>
        <position position="116"/>
    </location>
    <ligand>
        <name>Zn(2+)</name>
        <dbReference type="ChEBI" id="CHEBI:29105"/>
        <label>1</label>
    </ligand>
</feature>
<dbReference type="EC" id="3.1.2.6" evidence="7"/>
<organism evidence="8 9">
    <name type="scientific">Piscirickettsia salmonis</name>
    <dbReference type="NCBI Taxonomy" id="1238"/>
    <lineage>
        <taxon>Bacteria</taxon>
        <taxon>Pseudomonadati</taxon>
        <taxon>Pseudomonadota</taxon>
        <taxon>Gammaproteobacteria</taxon>
        <taxon>Thiotrichales</taxon>
        <taxon>Piscirickettsiaceae</taxon>
        <taxon>Piscirickettsia</taxon>
    </lineage>
</organism>
<dbReference type="InterPro" id="IPR032282">
    <property type="entry name" value="HAGH_C"/>
</dbReference>
<name>A0A1L6TFY1_PISSA</name>
<feature type="binding site" evidence="7">
    <location>
        <position position="57"/>
    </location>
    <ligand>
        <name>Zn(2+)</name>
        <dbReference type="ChEBI" id="CHEBI:29105"/>
        <label>1</label>
    </ligand>
</feature>